<dbReference type="AlphaFoldDB" id="A0A835VII1"/>
<reference evidence="2 3" key="1">
    <citation type="journal article" date="2020" name="Nat. Food">
        <title>A phased Vanilla planifolia genome enables genetic improvement of flavour and production.</title>
        <authorList>
            <person name="Hasing T."/>
            <person name="Tang H."/>
            <person name="Brym M."/>
            <person name="Khazi F."/>
            <person name="Huang T."/>
            <person name="Chambers A.H."/>
        </authorList>
    </citation>
    <scope>NUCLEOTIDE SEQUENCE [LARGE SCALE GENOMIC DNA]</scope>
    <source>
        <tissue evidence="2">Leaf</tissue>
    </source>
</reference>
<proteinExistence type="predicted"/>
<evidence type="ECO:0000313" key="3">
    <source>
        <dbReference type="Proteomes" id="UP000636800"/>
    </source>
</evidence>
<comment type="caution">
    <text evidence="2">The sequence shown here is derived from an EMBL/GenBank/DDBJ whole genome shotgun (WGS) entry which is preliminary data.</text>
</comment>
<feature type="coiled-coil region" evidence="1">
    <location>
        <begin position="130"/>
        <end position="157"/>
    </location>
</feature>
<gene>
    <name evidence="2" type="ORF">HPP92_003029</name>
</gene>
<organism evidence="2 3">
    <name type="scientific">Vanilla planifolia</name>
    <name type="common">Vanilla</name>
    <dbReference type="NCBI Taxonomy" id="51239"/>
    <lineage>
        <taxon>Eukaryota</taxon>
        <taxon>Viridiplantae</taxon>
        <taxon>Streptophyta</taxon>
        <taxon>Embryophyta</taxon>
        <taxon>Tracheophyta</taxon>
        <taxon>Spermatophyta</taxon>
        <taxon>Magnoliopsida</taxon>
        <taxon>Liliopsida</taxon>
        <taxon>Asparagales</taxon>
        <taxon>Orchidaceae</taxon>
        <taxon>Vanilloideae</taxon>
        <taxon>Vanilleae</taxon>
        <taxon>Vanilla</taxon>
    </lineage>
</organism>
<protein>
    <submittedName>
        <fullName evidence="2">Uncharacterized protein</fullName>
    </submittedName>
</protein>
<evidence type="ECO:0000256" key="1">
    <source>
        <dbReference type="SAM" id="Coils"/>
    </source>
</evidence>
<dbReference type="Proteomes" id="UP000636800">
    <property type="component" value="Chromosome 1"/>
</dbReference>
<dbReference type="EMBL" id="JADCNL010000001">
    <property type="protein sequence ID" value="KAG0498338.1"/>
    <property type="molecule type" value="Genomic_DNA"/>
</dbReference>
<keyword evidence="1" id="KW-0175">Coiled coil</keyword>
<dbReference type="OrthoDB" id="286395at2759"/>
<evidence type="ECO:0000313" key="2">
    <source>
        <dbReference type="EMBL" id="KAG0498338.1"/>
    </source>
</evidence>
<accession>A0A835VII1</accession>
<sequence length="171" mass="18749">MRRGGGIRGGIGGERGRGGRFEIEELKELEQLEVEEDLRNWRGIGVIRGIGGLGQEKLGRGWEEELKGGVRVRRRSVGRGGIERIGGIEGGGRQGGRIREPIRGIGIKFEEFEIEGIGGKRRVEVVDGGVESRESGLKEEELGVEELEEELEEKLKGIGGGIEKEKLEEAH</sequence>
<name>A0A835VII1_VANPL</name>
<keyword evidence="3" id="KW-1185">Reference proteome</keyword>